<accession>A0A1G2CYN7</accession>
<dbReference type="Proteomes" id="UP000177122">
    <property type="component" value="Unassembled WGS sequence"/>
</dbReference>
<protein>
    <recommendedName>
        <fullName evidence="2">CBU-0592-like domain-containing protein</fullName>
    </recommendedName>
</protein>
<reference evidence="3 4" key="1">
    <citation type="journal article" date="2016" name="Nat. Commun.">
        <title>Thousands of microbial genomes shed light on interconnected biogeochemical processes in an aquifer system.</title>
        <authorList>
            <person name="Anantharaman K."/>
            <person name="Brown C.T."/>
            <person name="Hug L.A."/>
            <person name="Sharon I."/>
            <person name="Castelle C.J."/>
            <person name="Probst A.J."/>
            <person name="Thomas B.C."/>
            <person name="Singh A."/>
            <person name="Wilkins M.J."/>
            <person name="Karaoz U."/>
            <person name="Brodie E.L."/>
            <person name="Williams K.H."/>
            <person name="Hubbard S.S."/>
            <person name="Banfield J.F."/>
        </authorList>
    </citation>
    <scope>NUCLEOTIDE SEQUENCE [LARGE SCALE GENOMIC DNA]</scope>
</reference>
<keyword evidence="1" id="KW-0472">Membrane</keyword>
<evidence type="ECO:0000313" key="3">
    <source>
        <dbReference type="EMBL" id="OGZ05628.1"/>
    </source>
</evidence>
<sequence>MKSKGWGLELIGAYGMVMILGAYFLTSFNYVLADNLWYQLMNLTGGMAFVYYTLTKKAWASLGVNSVWVIIAAVSLWKMFM</sequence>
<dbReference type="NCBIfam" id="NF047864">
    <property type="entry name" value="CBU_0592_membra"/>
    <property type="match status" value="1"/>
</dbReference>
<evidence type="ECO:0000256" key="1">
    <source>
        <dbReference type="SAM" id="Phobius"/>
    </source>
</evidence>
<dbReference type="InterPro" id="IPR058058">
    <property type="entry name" value="CBU_0592-like"/>
</dbReference>
<feature type="transmembrane region" description="Helical" evidence="1">
    <location>
        <begin position="12"/>
        <end position="30"/>
    </location>
</feature>
<comment type="caution">
    <text evidence="3">The sequence shown here is derived from an EMBL/GenBank/DDBJ whole genome shotgun (WGS) entry which is preliminary data.</text>
</comment>
<organism evidence="3 4">
    <name type="scientific">Candidatus Lloydbacteria bacterium RIFCSPHIGHO2_01_FULL_49_22</name>
    <dbReference type="NCBI Taxonomy" id="1798658"/>
    <lineage>
        <taxon>Bacteria</taxon>
        <taxon>Candidatus Lloydiibacteriota</taxon>
    </lineage>
</organism>
<gene>
    <name evidence="3" type="ORF">A2845_04690</name>
</gene>
<evidence type="ECO:0000259" key="2">
    <source>
        <dbReference type="Pfam" id="PF26604"/>
    </source>
</evidence>
<proteinExistence type="predicted"/>
<keyword evidence="1" id="KW-1133">Transmembrane helix</keyword>
<name>A0A1G2CYN7_9BACT</name>
<dbReference type="Pfam" id="PF26604">
    <property type="entry name" value="CBU_0592"/>
    <property type="match status" value="1"/>
</dbReference>
<evidence type="ECO:0000313" key="4">
    <source>
        <dbReference type="Proteomes" id="UP000177122"/>
    </source>
</evidence>
<feature type="domain" description="CBU-0592-like" evidence="2">
    <location>
        <begin position="9"/>
        <end position="80"/>
    </location>
</feature>
<keyword evidence="1" id="KW-0812">Transmembrane</keyword>
<dbReference type="EMBL" id="MHLI01000008">
    <property type="protein sequence ID" value="OGZ05628.1"/>
    <property type="molecule type" value="Genomic_DNA"/>
</dbReference>
<dbReference type="AlphaFoldDB" id="A0A1G2CYN7"/>
<feature type="transmembrane region" description="Helical" evidence="1">
    <location>
        <begin position="61"/>
        <end position="80"/>
    </location>
</feature>